<dbReference type="GO" id="GO:0004497">
    <property type="term" value="F:monooxygenase activity"/>
    <property type="evidence" value="ECO:0007669"/>
    <property type="project" value="UniProtKB-KW"/>
</dbReference>
<dbReference type="Gene3D" id="3.30.70.100">
    <property type="match status" value="1"/>
</dbReference>
<protein>
    <submittedName>
        <fullName evidence="3">Antibiotic biosynthesis monooxygenase</fullName>
    </submittedName>
</protein>
<reference evidence="3" key="1">
    <citation type="submission" date="2022-03" db="EMBL/GenBank/DDBJ databases">
        <authorList>
            <person name="Woo C.Y."/>
        </authorList>
    </citation>
    <scope>NUCLEOTIDE SEQUENCE</scope>
    <source>
        <strain evidence="3">CYS-02</strain>
    </source>
</reference>
<dbReference type="Pfam" id="PF03992">
    <property type="entry name" value="ABM"/>
    <property type="match status" value="1"/>
</dbReference>
<feature type="domain" description="ABM" evidence="2">
    <location>
        <begin position="2"/>
        <end position="92"/>
    </location>
</feature>
<keyword evidence="3" id="KW-0503">Monooxygenase</keyword>
<sequence length="112" mass="12525">MISIHIEYEARPGRFDELVARLREESQTCIDEDEGCLRMELGVPESAEGWVTLSELWRDAQALEDHKNKPGHSHTWQEPLVGSKRVRVSRVIASPGKPAAPRGQAPATRTPT</sequence>
<dbReference type="InterPro" id="IPR011008">
    <property type="entry name" value="Dimeric_a/b-barrel"/>
</dbReference>
<proteinExistence type="predicted"/>
<dbReference type="PROSITE" id="PS51725">
    <property type="entry name" value="ABM"/>
    <property type="match status" value="1"/>
</dbReference>
<gene>
    <name evidence="3" type="ORF">MMF98_12495</name>
</gene>
<dbReference type="Proteomes" id="UP001139447">
    <property type="component" value="Unassembled WGS sequence"/>
</dbReference>
<dbReference type="SUPFAM" id="SSF54909">
    <property type="entry name" value="Dimeric alpha+beta barrel"/>
    <property type="match status" value="1"/>
</dbReference>
<organism evidence="3 4">
    <name type="scientific">Variovorax terrae</name>
    <dbReference type="NCBI Taxonomy" id="2923278"/>
    <lineage>
        <taxon>Bacteria</taxon>
        <taxon>Pseudomonadati</taxon>
        <taxon>Pseudomonadota</taxon>
        <taxon>Betaproteobacteria</taxon>
        <taxon>Burkholderiales</taxon>
        <taxon>Comamonadaceae</taxon>
        <taxon>Variovorax</taxon>
    </lineage>
</organism>
<name>A0A9X1VXV1_9BURK</name>
<feature type="region of interest" description="Disordered" evidence="1">
    <location>
        <begin position="92"/>
        <end position="112"/>
    </location>
</feature>
<keyword evidence="4" id="KW-1185">Reference proteome</keyword>
<dbReference type="EMBL" id="JALGBI010000001">
    <property type="protein sequence ID" value="MCJ0764027.1"/>
    <property type="molecule type" value="Genomic_DNA"/>
</dbReference>
<evidence type="ECO:0000313" key="3">
    <source>
        <dbReference type="EMBL" id="MCJ0764027.1"/>
    </source>
</evidence>
<evidence type="ECO:0000259" key="2">
    <source>
        <dbReference type="PROSITE" id="PS51725"/>
    </source>
</evidence>
<accession>A0A9X1VXV1</accession>
<dbReference type="AlphaFoldDB" id="A0A9X1VXV1"/>
<dbReference type="RefSeq" id="WP_243306597.1">
    <property type="nucleotide sequence ID" value="NZ_JALGBI010000001.1"/>
</dbReference>
<comment type="caution">
    <text evidence="3">The sequence shown here is derived from an EMBL/GenBank/DDBJ whole genome shotgun (WGS) entry which is preliminary data.</text>
</comment>
<keyword evidence="3" id="KW-0560">Oxidoreductase</keyword>
<dbReference type="InterPro" id="IPR007138">
    <property type="entry name" value="ABM_dom"/>
</dbReference>
<evidence type="ECO:0000256" key="1">
    <source>
        <dbReference type="SAM" id="MobiDB-lite"/>
    </source>
</evidence>
<evidence type="ECO:0000313" key="4">
    <source>
        <dbReference type="Proteomes" id="UP001139447"/>
    </source>
</evidence>